<proteinExistence type="predicted"/>
<evidence type="ECO:0000313" key="2">
    <source>
        <dbReference type="Proteomes" id="UP001501081"/>
    </source>
</evidence>
<comment type="caution">
    <text evidence="1">The sequence shown here is derived from an EMBL/GenBank/DDBJ whole genome shotgun (WGS) entry which is preliminary data.</text>
</comment>
<dbReference type="Proteomes" id="UP001501081">
    <property type="component" value="Unassembled WGS sequence"/>
</dbReference>
<organism evidence="1 2">
    <name type="scientific">Pedobacter ginsengiterrae</name>
    <dbReference type="NCBI Taxonomy" id="871696"/>
    <lineage>
        <taxon>Bacteria</taxon>
        <taxon>Pseudomonadati</taxon>
        <taxon>Bacteroidota</taxon>
        <taxon>Sphingobacteriia</taxon>
        <taxon>Sphingobacteriales</taxon>
        <taxon>Sphingobacteriaceae</taxon>
        <taxon>Pedobacter</taxon>
    </lineage>
</organism>
<keyword evidence="2" id="KW-1185">Reference proteome</keyword>
<evidence type="ECO:0000313" key="1">
    <source>
        <dbReference type="EMBL" id="GAA3972569.1"/>
    </source>
</evidence>
<sequence>MNNNHQPIAFIIPSVGNKITANDIKNKQIRITAAFKPLFLKNDSELKIVVKNDHYLRFKNLVKRSHIIRFTDVAFDELEIKAGGMIKIEKHGPDTFKLTRQSA</sequence>
<protein>
    <submittedName>
        <fullName evidence="1">Uncharacterized protein</fullName>
    </submittedName>
</protein>
<dbReference type="RefSeq" id="WP_344767731.1">
    <property type="nucleotide sequence ID" value="NZ_BAABAK010000015.1"/>
</dbReference>
<gene>
    <name evidence="1" type="ORF">GCM10022246_26090</name>
</gene>
<dbReference type="EMBL" id="BAABAK010000015">
    <property type="protein sequence ID" value="GAA3972569.1"/>
    <property type="molecule type" value="Genomic_DNA"/>
</dbReference>
<reference evidence="2" key="1">
    <citation type="journal article" date="2019" name="Int. J. Syst. Evol. Microbiol.">
        <title>The Global Catalogue of Microorganisms (GCM) 10K type strain sequencing project: providing services to taxonomists for standard genome sequencing and annotation.</title>
        <authorList>
            <consortium name="The Broad Institute Genomics Platform"/>
            <consortium name="The Broad Institute Genome Sequencing Center for Infectious Disease"/>
            <person name="Wu L."/>
            <person name="Ma J."/>
        </authorList>
    </citation>
    <scope>NUCLEOTIDE SEQUENCE [LARGE SCALE GENOMIC DNA]</scope>
    <source>
        <strain evidence="2">JCM 17338</strain>
    </source>
</reference>
<accession>A0ABP7PWK9</accession>
<name>A0ABP7PWK9_9SPHI</name>